<protein>
    <recommendedName>
        <fullName evidence="4">Por secretion system C-terminal sorting domain-containing protein</fullName>
    </recommendedName>
</protein>
<evidence type="ECO:0000313" key="3">
    <source>
        <dbReference type="Proteomes" id="UP001171916"/>
    </source>
</evidence>
<proteinExistence type="predicted"/>
<dbReference type="EMBL" id="JAUEPH010000004">
    <property type="protein sequence ID" value="MDN3204598.1"/>
    <property type="molecule type" value="Genomic_DNA"/>
</dbReference>
<evidence type="ECO:0000313" key="2">
    <source>
        <dbReference type="EMBL" id="MDN3204598.1"/>
    </source>
</evidence>
<feature type="signal peptide" evidence="1">
    <location>
        <begin position="1"/>
        <end position="19"/>
    </location>
</feature>
<dbReference type="Proteomes" id="UP001171916">
    <property type="component" value="Unassembled WGS sequence"/>
</dbReference>
<comment type="caution">
    <text evidence="2">The sequence shown here is derived from an EMBL/GenBank/DDBJ whole genome shotgun (WGS) entry which is preliminary data.</text>
</comment>
<organism evidence="2 3">
    <name type="scientific">Algoriphagus sediminis</name>
    <dbReference type="NCBI Taxonomy" id="3057113"/>
    <lineage>
        <taxon>Bacteria</taxon>
        <taxon>Pseudomonadati</taxon>
        <taxon>Bacteroidota</taxon>
        <taxon>Cytophagia</taxon>
        <taxon>Cytophagales</taxon>
        <taxon>Cyclobacteriaceae</taxon>
        <taxon>Algoriphagus</taxon>
    </lineage>
</organism>
<name>A0ABT7YDN3_9BACT</name>
<gene>
    <name evidence="2" type="ORF">QVH07_10580</name>
</gene>
<keyword evidence="1" id="KW-0732">Signal</keyword>
<evidence type="ECO:0000256" key="1">
    <source>
        <dbReference type="SAM" id="SignalP"/>
    </source>
</evidence>
<keyword evidence="3" id="KW-1185">Reference proteome</keyword>
<reference evidence="2" key="1">
    <citation type="submission" date="2023-06" db="EMBL/GenBank/DDBJ databases">
        <title>Robiginitalea aurantiacus sp. nov. and Algoriphagus sediminis sp. nov., isolated from coastal sediment.</title>
        <authorList>
            <person name="Zhou Z.Y."/>
            <person name="An J."/>
            <person name="Jia Y.W."/>
            <person name="Du Z.J."/>
        </authorList>
    </citation>
    <scope>NUCLEOTIDE SEQUENCE</scope>
    <source>
        <strain evidence="2">C2-7</strain>
    </source>
</reference>
<evidence type="ECO:0008006" key="4">
    <source>
        <dbReference type="Google" id="ProtNLM"/>
    </source>
</evidence>
<sequence length="195" mass="21984">MKTLFTIALAGFVSMSSLANENNEDLMALSGAKANYKTVNVLLKEDVGEARIAIYDMNGKRLHQRKVKDADRDQVIPYNLEDLPCGEYQVEITTDEESVSYTVNTFNRPIPVEELPLKANGKKLDNNKVNLSVFGLVEPGVEVEIRYEENDRVLHAETIETPKAFSKNYSFDGVEAEDIYFHLTDALGRTRVIHL</sequence>
<dbReference type="RefSeq" id="WP_290000239.1">
    <property type="nucleotide sequence ID" value="NZ_JAUEPH010000004.1"/>
</dbReference>
<feature type="chain" id="PRO_5045329637" description="Por secretion system C-terminal sorting domain-containing protein" evidence="1">
    <location>
        <begin position="20"/>
        <end position="195"/>
    </location>
</feature>
<accession>A0ABT7YDN3</accession>